<protein>
    <submittedName>
        <fullName evidence="1">Uncharacterized protein</fullName>
    </submittedName>
</protein>
<proteinExistence type="predicted"/>
<feature type="non-terminal residue" evidence="1">
    <location>
        <position position="1"/>
    </location>
</feature>
<accession>A0A194XTM0</accession>
<dbReference type="InterPro" id="IPR036397">
    <property type="entry name" value="RNaseH_sf"/>
</dbReference>
<reference evidence="1 2" key="1">
    <citation type="submission" date="2015-10" db="EMBL/GenBank/DDBJ databases">
        <title>Full genome of DAOMC 229536 Phialocephala scopiformis, a fungal endophyte of spruce producing the potent anti-insectan compound rugulosin.</title>
        <authorList>
            <consortium name="DOE Joint Genome Institute"/>
            <person name="Walker A.K."/>
            <person name="Frasz S.L."/>
            <person name="Seifert K.A."/>
            <person name="Miller J.D."/>
            <person name="Mondo S.J."/>
            <person name="Labutti K."/>
            <person name="Lipzen A."/>
            <person name="Dockter R."/>
            <person name="Kennedy M."/>
            <person name="Grigoriev I.V."/>
            <person name="Spatafora J.W."/>
        </authorList>
    </citation>
    <scope>NUCLEOTIDE SEQUENCE [LARGE SCALE GENOMIC DNA]</scope>
    <source>
        <strain evidence="1 2">CBS 120377</strain>
    </source>
</reference>
<dbReference type="EMBL" id="KQ947404">
    <property type="protein sequence ID" value="KUJ23665.1"/>
    <property type="molecule type" value="Genomic_DNA"/>
</dbReference>
<keyword evidence="2" id="KW-1185">Reference proteome</keyword>
<sequence length="64" mass="7641">WLPFCNAVFFAERTTVHKPTGYTPFYMVYGREAVLPIETEFSTWRTLDWNKVNDRADLLELRAR</sequence>
<evidence type="ECO:0000313" key="2">
    <source>
        <dbReference type="Proteomes" id="UP000070700"/>
    </source>
</evidence>
<organism evidence="1 2">
    <name type="scientific">Mollisia scopiformis</name>
    <name type="common">Conifer needle endophyte fungus</name>
    <name type="synonym">Phialocephala scopiformis</name>
    <dbReference type="NCBI Taxonomy" id="149040"/>
    <lineage>
        <taxon>Eukaryota</taxon>
        <taxon>Fungi</taxon>
        <taxon>Dikarya</taxon>
        <taxon>Ascomycota</taxon>
        <taxon>Pezizomycotina</taxon>
        <taxon>Leotiomycetes</taxon>
        <taxon>Helotiales</taxon>
        <taxon>Mollisiaceae</taxon>
        <taxon>Mollisia</taxon>
    </lineage>
</organism>
<dbReference type="InParanoid" id="A0A194XTM0"/>
<name>A0A194XTM0_MOLSC</name>
<dbReference type="GO" id="GO:0003676">
    <property type="term" value="F:nucleic acid binding"/>
    <property type="evidence" value="ECO:0007669"/>
    <property type="project" value="InterPro"/>
</dbReference>
<dbReference type="AlphaFoldDB" id="A0A194XTM0"/>
<gene>
    <name evidence="1" type="ORF">LY89DRAFT_556713</name>
</gene>
<dbReference type="OrthoDB" id="5425374at2759"/>
<dbReference type="GeneID" id="28818107"/>
<evidence type="ECO:0000313" key="1">
    <source>
        <dbReference type="EMBL" id="KUJ23665.1"/>
    </source>
</evidence>
<dbReference type="Proteomes" id="UP000070700">
    <property type="component" value="Unassembled WGS sequence"/>
</dbReference>
<dbReference type="KEGG" id="psco:LY89DRAFT_556713"/>
<feature type="non-terminal residue" evidence="1">
    <location>
        <position position="64"/>
    </location>
</feature>
<dbReference type="RefSeq" id="XP_018078020.1">
    <property type="nucleotide sequence ID" value="XM_018208381.1"/>
</dbReference>
<dbReference type="Gene3D" id="3.30.420.10">
    <property type="entry name" value="Ribonuclease H-like superfamily/Ribonuclease H"/>
    <property type="match status" value="1"/>
</dbReference>